<dbReference type="PROSITE" id="PS51285">
    <property type="entry name" value="AGC_KINASE_CTER"/>
    <property type="match status" value="1"/>
</dbReference>
<evidence type="ECO:0000256" key="5">
    <source>
        <dbReference type="ARBA" id="ARBA00022840"/>
    </source>
</evidence>
<dbReference type="InterPro" id="IPR000961">
    <property type="entry name" value="AGC-kinase_C"/>
</dbReference>
<accession>A0A2K6F8R4</accession>
<keyword evidence="2" id="KW-0808">Transferase</keyword>
<organism evidence="7 8">
    <name type="scientific">Propithecus coquereli</name>
    <name type="common">Coquerel's sifaka</name>
    <name type="synonym">Propithecus verreauxi coquereli</name>
    <dbReference type="NCBI Taxonomy" id="379532"/>
    <lineage>
        <taxon>Eukaryota</taxon>
        <taxon>Metazoa</taxon>
        <taxon>Chordata</taxon>
        <taxon>Craniata</taxon>
        <taxon>Vertebrata</taxon>
        <taxon>Euteleostomi</taxon>
        <taxon>Mammalia</taxon>
        <taxon>Eutheria</taxon>
        <taxon>Euarchontoglires</taxon>
        <taxon>Primates</taxon>
        <taxon>Strepsirrhini</taxon>
        <taxon>Lemuriformes</taxon>
        <taxon>Indriidae</taxon>
        <taxon>Propithecus</taxon>
    </lineage>
</organism>
<protein>
    <recommendedName>
        <fullName evidence="6">AGC-kinase C-terminal domain-containing protein</fullName>
    </recommendedName>
</protein>
<feature type="domain" description="AGC-kinase C-terminal" evidence="6">
    <location>
        <begin position="36"/>
        <end position="86"/>
    </location>
</feature>
<dbReference type="SMART" id="SM00133">
    <property type="entry name" value="S_TK_X"/>
    <property type="match status" value="1"/>
</dbReference>
<evidence type="ECO:0000313" key="7">
    <source>
        <dbReference type="Ensembl" id="ENSPCOP00000010360.1"/>
    </source>
</evidence>
<dbReference type="PANTHER" id="PTHR24353:SF24">
    <property type="match status" value="1"/>
</dbReference>
<dbReference type="GeneTree" id="ENSGT00940000159393"/>
<dbReference type="AlphaFoldDB" id="A0A2K6F8R4"/>
<dbReference type="GO" id="GO:0005524">
    <property type="term" value="F:ATP binding"/>
    <property type="evidence" value="ECO:0007669"/>
    <property type="project" value="UniProtKB-KW"/>
</dbReference>
<keyword evidence="1" id="KW-0723">Serine/threonine-protein kinase</keyword>
<name>A0A2K6F8R4_PROCO</name>
<keyword evidence="5" id="KW-0067">ATP-binding</keyword>
<evidence type="ECO:0000256" key="3">
    <source>
        <dbReference type="ARBA" id="ARBA00022741"/>
    </source>
</evidence>
<reference evidence="7" key="2">
    <citation type="submission" date="2025-09" db="UniProtKB">
        <authorList>
            <consortium name="Ensembl"/>
        </authorList>
    </citation>
    <scope>IDENTIFICATION</scope>
</reference>
<dbReference type="Proteomes" id="UP000233160">
    <property type="component" value="Unassembled WGS sequence"/>
</dbReference>
<dbReference type="OMA" id="IPRCING"/>
<dbReference type="STRING" id="379532.ENSPCOP00000010360"/>
<keyword evidence="3" id="KW-0547">Nucleotide-binding</keyword>
<evidence type="ECO:0000256" key="4">
    <source>
        <dbReference type="ARBA" id="ARBA00022777"/>
    </source>
</evidence>
<dbReference type="Ensembl" id="ENSPCOT00000020938.1">
    <property type="protein sequence ID" value="ENSPCOP00000010360.1"/>
    <property type="gene ID" value="ENSPCOG00000016648.1"/>
</dbReference>
<proteinExistence type="predicted"/>
<dbReference type="PANTHER" id="PTHR24353">
    <property type="entry name" value="CYCLIC NUCLEOTIDE-DEPENDENT PROTEIN KINASE"/>
    <property type="match status" value="1"/>
</dbReference>
<evidence type="ECO:0000256" key="1">
    <source>
        <dbReference type="ARBA" id="ARBA00022527"/>
    </source>
</evidence>
<keyword evidence="8" id="KW-1185">Reference proteome</keyword>
<evidence type="ECO:0000313" key="8">
    <source>
        <dbReference type="Proteomes" id="UP000233160"/>
    </source>
</evidence>
<sequence>MMTYNLILKGIEKMDFPRKITRRPEDLIRRLCRWLNGFNWEGLKARSLPSPLRRELSGPIDHSYFDKYPPEKGIPPDELSGWDKDF</sequence>
<evidence type="ECO:0000256" key="2">
    <source>
        <dbReference type="ARBA" id="ARBA00022679"/>
    </source>
</evidence>
<dbReference type="GO" id="GO:0004674">
    <property type="term" value="F:protein serine/threonine kinase activity"/>
    <property type="evidence" value="ECO:0007669"/>
    <property type="project" value="UniProtKB-KW"/>
</dbReference>
<evidence type="ECO:0000259" key="6">
    <source>
        <dbReference type="PROSITE" id="PS51285"/>
    </source>
</evidence>
<reference evidence="7" key="1">
    <citation type="submission" date="2025-08" db="UniProtKB">
        <authorList>
            <consortium name="Ensembl"/>
        </authorList>
    </citation>
    <scope>IDENTIFICATION</scope>
</reference>
<keyword evidence="4" id="KW-0418">Kinase</keyword>